<protein>
    <submittedName>
        <fullName evidence="2">Uncharacterized protein</fullName>
    </submittedName>
</protein>
<evidence type="ECO:0000313" key="3">
    <source>
        <dbReference type="Proteomes" id="UP001219518"/>
    </source>
</evidence>
<feature type="region of interest" description="Disordered" evidence="1">
    <location>
        <begin position="125"/>
        <end position="190"/>
    </location>
</feature>
<evidence type="ECO:0000313" key="2">
    <source>
        <dbReference type="EMBL" id="KAK3914905.1"/>
    </source>
</evidence>
<gene>
    <name evidence="2" type="ORF">KUF71_005593</name>
</gene>
<reference evidence="2" key="2">
    <citation type="journal article" date="2023" name="BMC Genomics">
        <title>Pest status, molecular evolution, and epigenetic factors derived from the genome assembly of Frankliniella fusca, a thysanopteran phytovirus vector.</title>
        <authorList>
            <person name="Catto M.A."/>
            <person name="Labadie P.E."/>
            <person name="Jacobson A.L."/>
            <person name="Kennedy G.G."/>
            <person name="Srinivasan R."/>
            <person name="Hunt B.G."/>
        </authorList>
    </citation>
    <scope>NUCLEOTIDE SEQUENCE</scope>
    <source>
        <strain evidence="2">PL_HMW_Pooled</strain>
    </source>
</reference>
<accession>A0AAE1H4U4</accession>
<proteinExistence type="predicted"/>
<dbReference type="EMBL" id="JAHWGI010000394">
    <property type="protein sequence ID" value="KAK3914905.1"/>
    <property type="molecule type" value="Genomic_DNA"/>
</dbReference>
<name>A0AAE1H4U4_9NEOP</name>
<sequence length="215" mass="23714">MRRCLVSVDESEKAFLQRRQRYGRSPECVRMCVVTDELCEKRRSQMGQRNGFSPECVRTCAVRLAAWLKDLLQSSQRYGFSPECVRRWVLSVEGRAYVLPQMRQRFGRPESSGVDGDMSLVQLCSRPPPGAVPGRLRRPPPLLPSLEVGLGAGSGRGTPPPGLRLPSTGLKDVSDASEEDGAGAPGGGEIFLDSEVYQNFRVVSPTRDNGDYGQR</sequence>
<reference evidence="2" key="1">
    <citation type="submission" date="2021-07" db="EMBL/GenBank/DDBJ databases">
        <authorList>
            <person name="Catto M.A."/>
            <person name="Jacobson A."/>
            <person name="Kennedy G."/>
            <person name="Labadie P."/>
            <person name="Hunt B.G."/>
            <person name="Srinivasan R."/>
        </authorList>
    </citation>
    <scope>NUCLEOTIDE SEQUENCE</scope>
    <source>
        <strain evidence="2">PL_HMW_Pooled</strain>
        <tissue evidence="2">Head</tissue>
    </source>
</reference>
<evidence type="ECO:0000256" key="1">
    <source>
        <dbReference type="SAM" id="MobiDB-lite"/>
    </source>
</evidence>
<comment type="caution">
    <text evidence="2">The sequence shown here is derived from an EMBL/GenBank/DDBJ whole genome shotgun (WGS) entry which is preliminary data.</text>
</comment>
<organism evidence="2 3">
    <name type="scientific">Frankliniella fusca</name>
    <dbReference type="NCBI Taxonomy" id="407009"/>
    <lineage>
        <taxon>Eukaryota</taxon>
        <taxon>Metazoa</taxon>
        <taxon>Ecdysozoa</taxon>
        <taxon>Arthropoda</taxon>
        <taxon>Hexapoda</taxon>
        <taxon>Insecta</taxon>
        <taxon>Pterygota</taxon>
        <taxon>Neoptera</taxon>
        <taxon>Paraneoptera</taxon>
        <taxon>Thysanoptera</taxon>
        <taxon>Terebrantia</taxon>
        <taxon>Thripoidea</taxon>
        <taxon>Thripidae</taxon>
        <taxon>Frankliniella</taxon>
    </lineage>
</organism>
<dbReference type="AlphaFoldDB" id="A0AAE1H4U4"/>
<dbReference type="Proteomes" id="UP001219518">
    <property type="component" value="Unassembled WGS sequence"/>
</dbReference>
<keyword evidence="3" id="KW-1185">Reference proteome</keyword>